<evidence type="ECO:0000256" key="5">
    <source>
        <dbReference type="SAM" id="MobiDB-lite"/>
    </source>
</evidence>
<comment type="subcellular location">
    <subcellularLocation>
        <location evidence="1">Chromosome</location>
        <location evidence="1">Centromere</location>
        <location evidence="1">Kinetochore</location>
    </subcellularLocation>
</comment>
<protein>
    <recommendedName>
        <fullName evidence="6">Protein kinase domain-containing protein</fullName>
    </recommendedName>
</protein>
<evidence type="ECO:0000256" key="3">
    <source>
        <dbReference type="ARBA" id="ARBA00022838"/>
    </source>
</evidence>
<dbReference type="EMBL" id="VOFY01000018">
    <property type="protein sequence ID" value="KAA8582957.1"/>
    <property type="molecule type" value="Genomic_DNA"/>
</dbReference>
<evidence type="ECO:0000313" key="7">
    <source>
        <dbReference type="EMBL" id="KAA8582957.1"/>
    </source>
</evidence>
<dbReference type="GO" id="GO:0004672">
    <property type="term" value="F:protein kinase activity"/>
    <property type="evidence" value="ECO:0007669"/>
    <property type="project" value="InterPro"/>
</dbReference>
<evidence type="ECO:0000256" key="4">
    <source>
        <dbReference type="ARBA" id="ARBA00023328"/>
    </source>
</evidence>
<accession>A0A5J5CML5</accession>
<keyword evidence="3" id="KW-0995">Kinetochore</keyword>
<comment type="caution">
    <text evidence="7">The sequence shown here is derived from an EMBL/GenBank/DDBJ whole genome shotgun (WGS) entry which is preliminary data.</text>
</comment>
<dbReference type="GO" id="GO:0000776">
    <property type="term" value="C:kinetochore"/>
    <property type="evidence" value="ECO:0007669"/>
    <property type="project" value="UniProtKB-KW"/>
</dbReference>
<evidence type="ECO:0000256" key="2">
    <source>
        <dbReference type="ARBA" id="ARBA00022454"/>
    </source>
</evidence>
<keyword evidence="4" id="KW-0137">Centromere</keyword>
<evidence type="ECO:0000313" key="8">
    <source>
        <dbReference type="Proteomes" id="UP000327493"/>
    </source>
</evidence>
<dbReference type="GO" id="GO:0007094">
    <property type="term" value="P:mitotic spindle assembly checkpoint signaling"/>
    <property type="evidence" value="ECO:0007669"/>
    <property type="project" value="InterPro"/>
</dbReference>
<name>A0A5J5CML5_9PERO</name>
<organism evidence="7 8">
    <name type="scientific">Etheostoma spectabile</name>
    <name type="common">orangethroat darter</name>
    <dbReference type="NCBI Taxonomy" id="54343"/>
    <lineage>
        <taxon>Eukaryota</taxon>
        <taxon>Metazoa</taxon>
        <taxon>Chordata</taxon>
        <taxon>Craniata</taxon>
        <taxon>Vertebrata</taxon>
        <taxon>Euteleostomi</taxon>
        <taxon>Actinopterygii</taxon>
        <taxon>Neopterygii</taxon>
        <taxon>Teleostei</taxon>
        <taxon>Neoteleostei</taxon>
        <taxon>Acanthomorphata</taxon>
        <taxon>Eupercaria</taxon>
        <taxon>Perciformes</taxon>
        <taxon>Percoidei</taxon>
        <taxon>Percidae</taxon>
        <taxon>Etheostomatinae</taxon>
        <taxon>Etheostoma</taxon>
    </lineage>
</organism>
<dbReference type="InterPro" id="IPR000719">
    <property type="entry name" value="Prot_kinase_dom"/>
</dbReference>
<dbReference type="SUPFAM" id="SSF56112">
    <property type="entry name" value="Protein kinase-like (PK-like)"/>
    <property type="match status" value="1"/>
</dbReference>
<dbReference type="GO" id="GO:0051754">
    <property type="term" value="P:meiotic sister chromatid cohesion, centromeric"/>
    <property type="evidence" value="ECO:0007669"/>
    <property type="project" value="TreeGrafter"/>
</dbReference>
<dbReference type="GO" id="GO:0005634">
    <property type="term" value="C:nucleus"/>
    <property type="evidence" value="ECO:0007669"/>
    <property type="project" value="TreeGrafter"/>
</dbReference>
<dbReference type="Gene3D" id="1.10.510.10">
    <property type="entry name" value="Transferase(Phosphotransferase) domain 1"/>
    <property type="match status" value="1"/>
</dbReference>
<reference evidence="7 8" key="1">
    <citation type="submission" date="2019-08" db="EMBL/GenBank/DDBJ databases">
        <title>A chromosome-level genome assembly, high-density linkage maps, and genome scans reveal the genomic architecture of hybrid incompatibilities underlying speciation via character displacement in darters (Percidae: Etheostominae).</title>
        <authorList>
            <person name="Moran R.L."/>
            <person name="Catchen J.M."/>
            <person name="Fuller R.C."/>
        </authorList>
    </citation>
    <scope>NUCLEOTIDE SEQUENCE [LARGE SCALE GENOMIC DNA]</scope>
    <source>
        <strain evidence="7">EspeVRDwgs_2016</strain>
        <tissue evidence="7">Muscle</tissue>
    </source>
</reference>
<dbReference type="InterPro" id="IPR015661">
    <property type="entry name" value="Bub1/Mad3"/>
</dbReference>
<dbReference type="InterPro" id="IPR011009">
    <property type="entry name" value="Kinase-like_dom_sf"/>
</dbReference>
<keyword evidence="8" id="KW-1185">Reference proteome</keyword>
<keyword evidence="2" id="KW-0158">Chromosome</keyword>
<dbReference type="Proteomes" id="UP000327493">
    <property type="component" value="Chromosome 18"/>
</dbReference>
<dbReference type="PROSITE" id="PS50011">
    <property type="entry name" value="PROTEIN_KINASE_DOM"/>
    <property type="match status" value="1"/>
</dbReference>
<evidence type="ECO:0000259" key="6">
    <source>
        <dbReference type="PROSITE" id="PS50011"/>
    </source>
</evidence>
<sequence length="593" mass="64641">MDMFQAPTFQEDPFSNASALGAAENPFDPGYATTGGVSSFTKPAAPFTVFQDDTDKENCSAAARSAVEKSKPLRALAEIAVSGKPNDTPPDLMSDESTMWGVRYNSLAACPNSTKDFAMLAQFVSTPSAQKTSFSGNFFEEDENNCDGKEDADEDAFMRRQPKKLSPIIETSPSNETGFSQLAPSSAGLGTIVGEGLAAAPHCLTTSSCTTMVQPPPPAVLSFQDQTLCPPNSTDPSCVSKTAAPSWAVYTSPEQPPKPHPESSIRPNTEAFTIMEELDKPPSPERLQKPVCDVPMSPECALRADWTLIRSPERTAEPDLDAFLSPCPPGVRDIPMSPQPPQLCADVPMSPAQFGAEDEPMMSQGELRSSADASVNARAAAVRLVSDPWANEGTDLQTSERVMLKVQKPANPWEFYINTQLDERLRPAVRHLYSSLRSAHLFHNGSVLLGELHNYGTLLNAVNVYKTQSDKVMPQPLVMYFTVCILHMVEQLHAARIIHADNKCFEPENLDHGLALIDLGQSIDMELFPEGTAFTARCLTSGFQCTEMLSGRPWNYQTDYFGIAGTVHCMLFGTYMQVTNEGGVWVTNGVFRR</sequence>
<dbReference type="PANTHER" id="PTHR14030">
    <property type="entry name" value="MITOTIC CHECKPOINT SERINE/THREONINE-PROTEIN KINASE BUB1"/>
    <property type="match status" value="1"/>
</dbReference>
<feature type="domain" description="Protein kinase" evidence="6">
    <location>
        <begin position="356"/>
        <end position="593"/>
    </location>
</feature>
<proteinExistence type="predicted"/>
<evidence type="ECO:0000256" key="1">
    <source>
        <dbReference type="ARBA" id="ARBA00004629"/>
    </source>
</evidence>
<dbReference type="PANTHER" id="PTHR14030:SF26">
    <property type="entry name" value="MITOTIC CHECKPOINT SERINE_THREONINE-PROTEIN KINASE BUB1"/>
    <property type="match status" value="1"/>
</dbReference>
<feature type="region of interest" description="Disordered" evidence="5">
    <location>
        <begin position="1"/>
        <end position="28"/>
    </location>
</feature>
<dbReference type="GO" id="GO:0005524">
    <property type="term" value="F:ATP binding"/>
    <property type="evidence" value="ECO:0007669"/>
    <property type="project" value="InterPro"/>
</dbReference>
<dbReference type="AlphaFoldDB" id="A0A5J5CML5"/>
<gene>
    <name evidence="7" type="ORF">FQN60_015503</name>
</gene>